<dbReference type="Pfam" id="PF05742">
    <property type="entry name" value="TANGO2"/>
    <property type="match status" value="1"/>
</dbReference>
<dbReference type="Proteomes" id="UP001155546">
    <property type="component" value="Unassembled WGS sequence"/>
</dbReference>
<evidence type="ECO:0000313" key="1">
    <source>
        <dbReference type="EMBL" id="MCT7943492.1"/>
    </source>
</evidence>
<dbReference type="PANTHER" id="PTHR17985:SF8">
    <property type="entry name" value="TRANSPORT AND GOLGI ORGANIZATION PROTEIN 2 HOMOLOG"/>
    <property type="match status" value="1"/>
</dbReference>
<reference evidence="1" key="1">
    <citation type="journal article" date="2023" name="Int. J. Syst. Evol. Microbiol.">
        <title>&lt;i&gt;Shewanella septentrionalis&lt;/i&gt; sp. nov. and &lt;i&gt;Shewanella holmiensis&lt;/i&gt; sp. nov., isolated from Baltic Sea water and sediments.</title>
        <authorList>
            <person name="Martin-Rodriguez A.J."/>
            <person name="Thorell K."/>
            <person name="Joffre E."/>
            <person name="Jensie-Markopoulos S."/>
            <person name="Moore E.R.B."/>
            <person name="Sjoling A."/>
        </authorList>
    </citation>
    <scope>NUCLEOTIDE SEQUENCE</scope>
    <source>
        <strain evidence="1">SP1S2-7</strain>
    </source>
</reference>
<protein>
    <submittedName>
        <fullName evidence="1">NRDE family protein</fullName>
    </submittedName>
</protein>
<dbReference type="EMBL" id="JAMTCD010000032">
    <property type="protein sequence ID" value="MCT7943492.1"/>
    <property type="molecule type" value="Genomic_DNA"/>
</dbReference>
<comment type="caution">
    <text evidence="1">The sequence shown here is derived from an EMBL/GenBank/DDBJ whole genome shotgun (WGS) entry which is preliminary data.</text>
</comment>
<evidence type="ECO:0000313" key="2">
    <source>
        <dbReference type="Proteomes" id="UP001155546"/>
    </source>
</evidence>
<organism evidence="1 2">
    <name type="scientific">Shewanella holmiensis</name>
    <dbReference type="NCBI Taxonomy" id="2952222"/>
    <lineage>
        <taxon>Bacteria</taxon>
        <taxon>Pseudomonadati</taxon>
        <taxon>Pseudomonadota</taxon>
        <taxon>Gammaproteobacteria</taxon>
        <taxon>Alteromonadales</taxon>
        <taxon>Shewanellaceae</taxon>
        <taxon>Shewanella</taxon>
    </lineage>
</organism>
<dbReference type="InterPro" id="IPR008551">
    <property type="entry name" value="TANGO2"/>
</dbReference>
<dbReference type="AlphaFoldDB" id="A0A9X2WQ44"/>
<dbReference type="PANTHER" id="PTHR17985">
    <property type="entry name" value="SER/THR-RICH PROTEIN T10 IN DGCR REGION"/>
    <property type="match status" value="1"/>
</dbReference>
<gene>
    <name evidence="1" type="ORF">NE535_17170</name>
</gene>
<name>A0A9X2WQ44_9GAMM</name>
<keyword evidence="2" id="KW-1185">Reference proteome</keyword>
<sequence>MCILFFAIESHPRYPLIICANRDEFHHRATQPAHFWPPENQILAGKDLQAGGTWLGVNRAGQFAGITNLRTQETQDGVRSRGELVINALSSILANPALPTVTSQWLQTHHANYNPFNLIFEHDNILHCFNSRSTETKTLTPGFHAVCNGDMDDVWPKMASGQQALQSYITQTEKINVDELQQLMSDTSQPEDSLLPNTGVELEWERHLSSIFIQHPQYGTRSTTIILKNTFGRIDFYETRFDGKGRNLGRQHFEIESSK</sequence>
<dbReference type="RefSeq" id="WP_261299821.1">
    <property type="nucleotide sequence ID" value="NZ_JAMTCD010000032.1"/>
</dbReference>
<proteinExistence type="predicted"/>
<accession>A0A9X2WQ44</accession>